<dbReference type="AlphaFoldDB" id="M1CMY3"/>
<feature type="domain" description="Retrovirus-related Pol polyprotein from transposon TNT 1-94-like beta-barrel" evidence="1">
    <location>
        <begin position="98"/>
        <end position="132"/>
    </location>
</feature>
<dbReference type="PANTHER" id="PTHR47592">
    <property type="entry name" value="PBF68 PROTEIN"/>
    <property type="match status" value="1"/>
</dbReference>
<dbReference type="HOGENOM" id="CLU_1920820_0_0_1"/>
<evidence type="ECO:0000259" key="1">
    <source>
        <dbReference type="Pfam" id="PF22936"/>
    </source>
</evidence>
<dbReference type="eggNOG" id="KOG0017">
    <property type="taxonomic scope" value="Eukaryota"/>
</dbReference>
<dbReference type="EnsemblPlants" id="PGSC0003DMT400070909">
    <property type="protein sequence ID" value="PGSC0003DMT400070909"/>
    <property type="gene ID" value="PGSC0003DMG400027572"/>
</dbReference>
<reference evidence="2" key="2">
    <citation type="submission" date="2015-06" db="UniProtKB">
        <authorList>
            <consortium name="EnsemblPlants"/>
        </authorList>
    </citation>
    <scope>IDENTIFICATION</scope>
    <source>
        <strain evidence="2">DM1-3 516 R44</strain>
    </source>
</reference>
<dbReference type="PaxDb" id="4113-PGSC0003DMT400070909"/>
<dbReference type="Gramene" id="PGSC0003DMT400070909">
    <property type="protein sequence ID" value="PGSC0003DMT400070909"/>
    <property type="gene ID" value="PGSC0003DMG400027572"/>
</dbReference>
<name>M1CMY3_SOLTU</name>
<keyword evidence="3" id="KW-1185">Reference proteome</keyword>
<dbReference type="InterPro" id="IPR054722">
    <property type="entry name" value="PolX-like_BBD"/>
</dbReference>
<dbReference type="InParanoid" id="M1CMY3"/>
<organism evidence="2 3">
    <name type="scientific">Solanum tuberosum</name>
    <name type="common">Potato</name>
    <dbReference type="NCBI Taxonomy" id="4113"/>
    <lineage>
        <taxon>Eukaryota</taxon>
        <taxon>Viridiplantae</taxon>
        <taxon>Streptophyta</taxon>
        <taxon>Embryophyta</taxon>
        <taxon>Tracheophyta</taxon>
        <taxon>Spermatophyta</taxon>
        <taxon>Magnoliopsida</taxon>
        <taxon>eudicotyledons</taxon>
        <taxon>Gunneridae</taxon>
        <taxon>Pentapetalae</taxon>
        <taxon>asterids</taxon>
        <taxon>lamiids</taxon>
        <taxon>Solanales</taxon>
        <taxon>Solanaceae</taxon>
        <taxon>Solanoideae</taxon>
        <taxon>Solaneae</taxon>
        <taxon>Solanum</taxon>
    </lineage>
</organism>
<accession>M1CMY3</accession>
<proteinExistence type="predicted"/>
<reference evidence="3" key="1">
    <citation type="journal article" date="2011" name="Nature">
        <title>Genome sequence and analysis of the tuber crop potato.</title>
        <authorList>
            <consortium name="The Potato Genome Sequencing Consortium"/>
        </authorList>
    </citation>
    <scope>NUCLEOTIDE SEQUENCE [LARGE SCALE GENOMIC DNA]</scope>
    <source>
        <strain evidence="3">cv. DM1-3 516 R44</strain>
    </source>
</reference>
<dbReference type="Pfam" id="PF22936">
    <property type="entry name" value="Pol_BBD"/>
    <property type="match status" value="1"/>
</dbReference>
<sequence length="132" mass="14977">MCPEFIDDIDIAAISTMTGTVQVILPEDYGKENYRYVNRHGYKSNANNKTFMKNTPQCKIILKINDNPAKLNINLAETDDMIIAIISEINVVTNMRNWVIDSGATRHICINKNDFVSYTQVEKGEDIVYLGD</sequence>
<protein>
    <submittedName>
        <fullName evidence="2">Gag-pol polyprotein</fullName>
    </submittedName>
</protein>
<dbReference type="OMA" id="HDYISNT"/>
<dbReference type="Proteomes" id="UP000011115">
    <property type="component" value="Unassembled WGS sequence"/>
</dbReference>
<evidence type="ECO:0000313" key="3">
    <source>
        <dbReference type="Proteomes" id="UP000011115"/>
    </source>
</evidence>
<evidence type="ECO:0000313" key="2">
    <source>
        <dbReference type="EnsemblPlants" id="PGSC0003DMT400070909"/>
    </source>
</evidence>
<dbReference type="PANTHER" id="PTHR47592:SF29">
    <property type="entry name" value="ZINC FINGER, CCHC-TYPE"/>
    <property type="match status" value="1"/>
</dbReference>